<dbReference type="PANTHER" id="PTHR24173">
    <property type="entry name" value="ANKYRIN REPEAT CONTAINING"/>
    <property type="match status" value="1"/>
</dbReference>
<dbReference type="SMART" id="SM00248">
    <property type="entry name" value="ANK"/>
    <property type="match status" value="4"/>
</dbReference>
<dbReference type="PATRIC" id="fig|1430899.3.peg.1492"/>
<keyword evidence="2 3" id="KW-0040">ANK repeat</keyword>
<dbReference type="PROSITE" id="PS51257">
    <property type="entry name" value="PROKAR_LIPOPROTEIN"/>
    <property type="match status" value="1"/>
</dbReference>
<dbReference type="Gene3D" id="1.25.40.20">
    <property type="entry name" value="Ankyrin repeat-containing domain"/>
    <property type="match status" value="1"/>
</dbReference>
<keyword evidence="6" id="KW-1185">Reference proteome</keyword>
<gene>
    <name evidence="5" type="ORF">X560_1295</name>
</gene>
<dbReference type="SUPFAM" id="SSF48403">
    <property type="entry name" value="Ankyrin repeat"/>
    <property type="match status" value="1"/>
</dbReference>
<keyword evidence="4" id="KW-0732">Signal</keyword>
<comment type="caution">
    <text evidence="5">The sequence shown here is derived from an EMBL/GenBank/DDBJ whole genome shotgun (WGS) entry which is preliminary data.</text>
</comment>
<evidence type="ECO:0000256" key="2">
    <source>
        <dbReference type="ARBA" id="ARBA00023043"/>
    </source>
</evidence>
<reference evidence="5 6" key="1">
    <citation type="journal article" date="2015" name="Genome Biol. Evol.">
        <title>Comparative Genomics of Listeria Sensu Lato: Genus-Wide Differences in Evolutionary Dynamics and the Progressive Gain of Complex, Potentially Pathogenicity-Related Traits through Lateral Gene Transfer.</title>
        <authorList>
            <person name="Chiara M."/>
            <person name="Caruso M."/>
            <person name="D'Erchia A.M."/>
            <person name="Manzari C."/>
            <person name="Fraccalvieri R."/>
            <person name="Goffredo E."/>
            <person name="Latorre L."/>
            <person name="Miccolupo A."/>
            <person name="Padalino I."/>
            <person name="Santagada G."/>
            <person name="Chiocco D."/>
            <person name="Pesole G."/>
            <person name="Horner D.S."/>
            <person name="Parisi A."/>
        </authorList>
    </citation>
    <scope>NUCLEOTIDE SEQUENCE [LARGE SCALE GENOMIC DNA]</scope>
    <source>
        <strain evidence="5 6">1991</strain>
    </source>
</reference>
<dbReference type="RefSeq" id="WP_007473535.1">
    <property type="nucleotide sequence ID" value="NZ_KQ130615.1"/>
</dbReference>
<organism evidence="5 6">
    <name type="scientific">Listeria fleischmannii 1991</name>
    <dbReference type="NCBI Taxonomy" id="1430899"/>
    <lineage>
        <taxon>Bacteria</taxon>
        <taxon>Bacillati</taxon>
        <taxon>Bacillota</taxon>
        <taxon>Bacilli</taxon>
        <taxon>Bacillales</taxon>
        <taxon>Listeriaceae</taxon>
        <taxon>Listeria</taxon>
    </lineage>
</organism>
<dbReference type="AlphaFoldDB" id="A0A0J8J619"/>
<dbReference type="PROSITE" id="PS50297">
    <property type="entry name" value="ANK_REP_REGION"/>
    <property type="match status" value="1"/>
</dbReference>
<protein>
    <submittedName>
        <fullName evidence="5">Ankyrin repeat-containing protein</fullName>
    </submittedName>
</protein>
<dbReference type="InterPro" id="IPR002110">
    <property type="entry name" value="Ankyrin_rpt"/>
</dbReference>
<name>A0A0J8J619_9LIST</name>
<evidence type="ECO:0000256" key="1">
    <source>
        <dbReference type="ARBA" id="ARBA00022737"/>
    </source>
</evidence>
<dbReference type="Proteomes" id="UP000052258">
    <property type="component" value="Unassembled WGS sequence"/>
</dbReference>
<sequence>MKKVFFVIGILGVFFLAACQSNSSNQSENKNEGDGKMEKNNKIFVSGTLLKAASDGDFSAVKNIVENQDNVEIDEQNEQGETPLLIANHKNNTEIAIYLMKNGANINIQDEISDSPFLYAGAQGKTAILRYMLENKTPDVKKVNRFGGNALIPAAEKGHLENVKLLLNHPSTDINHQNNFGYTALIEAVALTDGSKLYQQIVTELLSGGADKNLRDNSGKTALDYAKEKGNQAMIDLLSGNL</sequence>
<evidence type="ECO:0000256" key="3">
    <source>
        <dbReference type="PROSITE-ProRule" id="PRU00023"/>
    </source>
</evidence>
<accession>A0A0J8J619</accession>
<proteinExistence type="predicted"/>
<evidence type="ECO:0000256" key="4">
    <source>
        <dbReference type="SAM" id="SignalP"/>
    </source>
</evidence>
<dbReference type="PANTHER" id="PTHR24173:SF74">
    <property type="entry name" value="ANKYRIN REPEAT DOMAIN-CONTAINING PROTEIN 16"/>
    <property type="match status" value="1"/>
</dbReference>
<dbReference type="InterPro" id="IPR036770">
    <property type="entry name" value="Ankyrin_rpt-contain_sf"/>
</dbReference>
<keyword evidence="1" id="KW-0677">Repeat</keyword>
<feature type="chain" id="PRO_5038477182" evidence="4">
    <location>
        <begin position="24"/>
        <end position="242"/>
    </location>
</feature>
<dbReference type="PROSITE" id="PS50088">
    <property type="entry name" value="ANK_REPEAT"/>
    <property type="match status" value="1"/>
</dbReference>
<feature type="repeat" description="ANK" evidence="3">
    <location>
        <begin position="79"/>
        <end position="111"/>
    </location>
</feature>
<dbReference type="Pfam" id="PF12796">
    <property type="entry name" value="Ank_2"/>
    <property type="match status" value="2"/>
</dbReference>
<dbReference type="EMBL" id="AZHO01000014">
    <property type="protein sequence ID" value="KMT59766.1"/>
    <property type="molecule type" value="Genomic_DNA"/>
</dbReference>
<feature type="signal peptide" evidence="4">
    <location>
        <begin position="1"/>
        <end position="23"/>
    </location>
</feature>
<evidence type="ECO:0000313" key="5">
    <source>
        <dbReference type="EMBL" id="KMT59766.1"/>
    </source>
</evidence>
<evidence type="ECO:0000313" key="6">
    <source>
        <dbReference type="Proteomes" id="UP000052258"/>
    </source>
</evidence>